<dbReference type="Pfam" id="PF01548">
    <property type="entry name" value="DEDD_Tnp_IS110"/>
    <property type="match status" value="1"/>
</dbReference>
<dbReference type="PANTHER" id="PTHR33055">
    <property type="entry name" value="TRANSPOSASE FOR INSERTION SEQUENCE ELEMENT IS1111A"/>
    <property type="match status" value="1"/>
</dbReference>
<dbReference type="AlphaFoldDB" id="A0A0T5Z191"/>
<evidence type="ECO:0000313" key="2">
    <source>
        <dbReference type="EMBL" id="KRT56620.1"/>
    </source>
</evidence>
<dbReference type="GO" id="GO:0003677">
    <property type="term" value="F:DNA binding"/>
    <property type="evidence" value="ECO:0007669"/>
    <property type="project" value="InterPro"/>
</dbReference>
<dbReference type="EMBL" id="LMXI01000638">
    <property type="protein sequence ID" value="KRT56891.1"/>
    <property type="molecule type" value="Genomic_DNA"/>
</dbReference>
<dbReference type="EMBL" id="LDXT01000032">
    <property type="protein sequence ID" value="KRT56620.1"/>
    <property type="molecule type" value="Genomic_DNA"/>
</dbReference>
<evidence type="ECO:0000313" key="4">
    <source>
        <dbReference type="Proteomes" id="UP000051276"/>
    </source>
</evidence>
<comment type="caution">
    <text evidence="2">The sequence shown here is derived from an EMBL/GenBank/DDBJ whole genome shotgun (WGS) entry which is preliminary data.</text>
</comment>
<protein>
    <submittedName>
        <fullName evidence="2">Transposase</fullName>
    </submittedName>
</protein>
<dbReference type="PANTHER" id="PTHR33055:SF13">
    <property type="entry name" value="TRANSPOSASE"/>
    <property type="match status" value="1"/>
</dbReference>
<dbReference type="RefSeq" id="WP_101841484.1">
    <property type="nucleotide sequence ID" value="NZ_KQ557053.1"/>
</dbReference>
<gene>
    <name evidence="2" type="ORF">Ga0074115_1652</name>
    <name evidence="3" type="ORF">Ga0076813_10563</name>
</gene>
<dbReference type="GO" id="GO:0004803">
    <property type="term" value="F:transposase activity"/>
    <property type="evidence" value="ECO:0007669"/>
    <property type="project" value="InterPro"/>
</dbReference>
<proteinExistence type="predicted"/>
<evidence type="ECO:0000313" key="5">
    <source>
        <dbReference type="Proteomes" id="UP000051634"/>
    </source>
</evidence>
<feature type="domain" description="Transposase IS110-like N-terminal" evidence="1">
    <location>
        <begin position="11"/>
        <end position="111"/>
    </location>
</feature>
<dbReference type="Proteomes" id="UP000051276">
    <property type="component" value="Unassembled WGS sequence"/>
</dbReference>
<dbReference type="InterPro" id="IPR002525">
    <property type="entry name" value="Transp_IS110-like_N"/>
</dbReference>
<name>A0A0T5Z191_9GAMM</name>
<dbReference type="GO" id="GO:0006313">
    <property type="term" value="P:DNA transposition"/>
    <property type="evidence" value="ECO:0007669"/>
    <property type="project" value="InterPro"/>
</dbReference>
<sequence length="117" mass="12535">MTTADIASINVGIDVGKDRLDVYVRELDTPFSLTNTPQGAKRLAQTLQSDVIERVVIEATGRYERHFVEAASTVGLPVVVANPLQIRRFAGAIGLLAKTDALDARLIAEFGAIVSAN</sequence>
<keyword evidence="5" id="KW-1185">Reference proteome</keyword>
<dbReference type="Proteomes" id="UP000051634">
    <property type="component" value="Unassembled WGS sequence"/>
</dbReference>
<dbReference type="InterPro" id="IPR047650">
    <property type="entry name" value="Transpos_IS110"/>
</dbReference>
<organism evidence="2 5">
    <name type="scientific">endosymbiont of Ridgeia piscesae</name>
    <dbReference type="NCBI Taxonomy" id="54398"/>
    <lineage>
        <taxon>Bacteria</taxon>
        <taxon>Pseudomonadati</taxon>
        <taxon>Pseudomonadota</taxon>
        <taxon>Gammaproteobacteria</taxon>
        <taxon>sulfur-oxidizing symbionts</taxon>
    </lineage>
</organism>
<evidence type="ECO:0000313" key="3">
    <source>
        <dbReference type="EMBL" id="KRT56891.1"/>
    </source>
</evidence>
<reference evidence="4 5" key="1">
    <citation type="submission" date="2015-11" db="EMBL/GenBank/DDBJ databases">
        <title>The genome of Candidatus Endoriftia persephone in Ridgeia piscesae and population structure of the North Eastern Pacific vestimentiferan symbionts.</title>
        <authorList>
            <person name="Perez M."/>
            <person name="Juniper K.S."/>
        </authorList>
    </citation>
    <scope>NUCLEOTIDE SEQUENCE [LARGE SCALE GENOMIC DNA]</scope>
    <source>
        <strain evidence="3">Ind10</strain>
        <strain evidence="2">Ind11</strain>
    </source>
</reference>
<accession>A0A0T5Z191</accession>
<evidence type="ECO:0000259" key="1">
    <source>
        <dbReference type="Pfam" id="PF01548"/>
    </source>
</evidence>